<evidence type="ECO:0000256" key="1">
    <source>
        <dbReference type="SAM" id="Phobius"/>
    </source>
</evidence>
<dbReference type="AlphaFoldDB" id="A0A3D2X4H4"/>
<dbReference type="Pfam" id="PF06541">
    <property type="entry name" value="ABC_trans_CmpB"/>
    <property type="match status" value="1"/>
</dbReference>
<comment type="caution">
    <text evidence="2">The sequence shown here is derived from an EMBL/GenBank/DDBJ whole genome shotgun (WGS) entry which is preliminary data.</text>
</comment>
<feature type="transmembrane region" description="Helical" evidence="1">
    <location>
        <begin position="81"/>
        <end position="104"/>
    </location>
</feature>
<feature type="transmembrane region" description="Helical" evidence="1">
    <location>
        <begin position="21"/>
        <end position="45"/>
    </location>
</feature>
<evidence type="ECO:0000313" key="2">
    <source>
        <dbReference type="EMBL" id="HCL01445.1"/>
    </source>
</evidence>
<accession>A0A3D2X4H4</accession>
<feature type="transmembrane region" description="Helical" evidence="1">
    <location>
        <begin position="158"/>
        <end position="177"/>
    </location>
</feature>
<reference evidence="2 3" key="1">
    <citation type="journal article" date="2018" name="Nat. Biotechnol.">
        <title>A standardized bacterial taxonomy based on genome phylogeny substantially revises the tree of life.</title>
        <authorList>
            <person name="Parks D.H."/>
            <person name="Chuvochina M."/>
            <person name="Waite D.W."/>
            <person name="Rinke C."/>
            <person name="Skarshewski A."/>
            <person name="Chaumeil P.A."/>
            <person name="Hugenholtz P."/>
        </authorList>
    </citation>
    <scope>NUCLEOTIDE SEQUENCE [LARGE SCALE GENOMIC DNA]</scope>
    <source>
        <strain evidence="2">UBA11728</strain>
    </source>
</reference>
<evidence type="ECO:0000313" key="3">
    <source>
        <dbReference type="Proteomes" id="UP000262969"/>
    </source>
</evidence>
<keyword evidence="1" id="KW-0812">Transmembrane</keyword>
<dbReference type="InterPro" id="IPR010540">
    <property type="entry name" value="CmpB_TMEM229"/>
</dbReference>
<dbReference type="EMBL" id="DPVV01000121">
    <property type="protein sequence ID" value="HCL01445.1"/>
    <property type="molecule type" value="Genomic_DNA"/>
</dbReference>
<evidence type="ECO:0008006" key="4">
    <source>
        <dbReference type="Google" id="ProtNLM"/>
    </source>
</evidence>
<feature type="transmembrane region" description="Helical" evidence="1">
    <location>
        <begin position="116"/>
        <end position="138"/>
    </location>
</feature>
<dbReference type="Proteomes" id="UP000262969">
    <property type="component" value="Unassembled WGS sequence"/>
</dbReference>
<keyword evidence="1" id="KW-0472">Membrane</keyword>
<protein>
    <recommendedName>
        <fullName evidence="4">ABC transporter permease</fullName>
    </recommendedName>
</protein>
<gene>
    <name evidence="2" type="ORF">DHW61_03370</name>
</gene>
<name>A0A3D2X4H4_9FIRM</name>
<proteinExistence type="predicted"/>
<feature type="transmembrane region" description="Helical" evidence="1">
    <location>
        <begin position="51"/>
        <end position="72"/>
    </location>
</feature>
<organism evidence="2 3">
    <name type="scientific">Lachnoclostridium phytofermentans</name>
    <dbReference type="NCBI Taxonomy" id="66219"/>
    <lineage>
        <taxon>Bacteria</taxon>
        <taxon>Bacillati</taxon>
        <taxon>Bacillota</taxon>
        <taxon>Clostridia</taxon>
        <taxon>Lachnospirales</taxon>
        <taxon>Lachnospiraceae</taxon>
    </lineage>
</organism>
<sequence>MKVFIKKKFYKGESPMWYVNNMIWLFIYSLFGWCYETIVCSIQAGELVKRGFLFGPYLPIYGFGALLIILCLHKRMNKANLFLLSMLVTTALEYATSLVLELLFNRRWWDYSNYTIQLNGRICLLASLLFGALGVLLVKYIHPRLNYRTDLIPKKIRVICASFLFVVMSADFIFSVLRNL</sequence>
<keyword evidence="1" id="KW-1133">Transmembrane helix</keyword>